<sequence length="56" mass="6722">MTNQRFINLRASRINPHDWFTLLSTTPPFSSLDRQRHWKKDADFCKDVRSLFLLLS</sequence>
<gene>
    <name evidence="1" type="ORF">A0H81_06359</name>
</gene>
<protein>
    <submittedName>
        <fullName evidence="1">Uncharacterized protein</fullName>
    </submittedName>
</protein>
<dbReference type="EMBL" id="LUGG01000006">
    <property type="protein sequence ID" value="OBZ73914.1"/>
    <property type="molecule type" value="Genomic_DNA"/>
</dbReference>
<keyword evidence="2" id="KW-1185">Reference proteome</keyword>
<reference evidence="1 2" key="1">
    <citation type="submission" date="2016-03" db="EMBL/GenBank/DDBJ databases">
        <title>Whole genome sequencing of Grifola frondosa 9006-11.</title>
        <authorList>
            <person name="Min B."/>
            <person name="Park H."/>
            <person name="Kim J.-G."/>
            <person name="Cho H."/>
            <person name="Oh Y.-L."/>
            <person name="Kong W.-S."/>
            <person name="Choi I.-G."/>
        </authorList>
    </citation>
    <scope>NUCLEOTIDE SEQUENCE [LARGE SCALE GENOMIC DNA]</scope>
    <source>
        <strain evidence="1 2">9006-11</strain>
    </source>
</reference>
<comment type="caution">
    <text evidence="1">The sequence shown here is derived from an EMBL/GenBank/DDBJ whole genome shotgun (WGS) entry which is preliminary data.</text>
</comment>
<evidence type="ECO:0000313" key="1">
    <source>
        <dbReference type="EMBL" id="OBZ73914.1"/>
    </source>
</evidence>
<name>A0A1C7MFX1_GRIFR</name>
<accession>A0A1C7MFX1</accession>
<dbReference type="AlphaFoldDB" id="A0A1C7MFX1"/>
<organism evidence="1 2">
    <name type="scientific">Grifola frondosa</name>
    <name type="common">Maitake</name>
    <name type="synonym">Polyporus frondosus</name>
    <dbReference type="NCBI Taxonomy" id="5627"/>
    <lineage>
        <taxon>Eukaryota</taxon>
        <taxon>Fungi</taxon>
        <taxon>Dikarya</taxon>
        <taxon>Basidiomycota</taxon>
        <taxon>Agaricomycotina</taxon>
        <taxon>Agaricomycetes</taxon>
        <taxon>Polyporales</taxon>
        <taxon>Grifolaceae</taxon>
        <taxon>Grifola</taxon>
    </lineage>
</organism>
<proteinExistence type="predicted"/>
<evidence type="ECO:0000313" key="2">
    <source>
        <dbReference type="Proteomes" id="UP000092993"/>
    </source>
</evidence>
<dbReference type="Proteomes" id="UP000092993">
    <property type="component" value="Unassembled WGS sequence"/>
</dbReference>